<dbReference type="AlphaFoldDB" id="A0A4V1IQ57"/>
<dbReference type="Proteomes" id="UP000269721">
    <property type="component" value="Unassembled WGS sequence"/>
</dbReference>
<protein>
    <submittedName>
        <fullName evidence="2">Uncharacterized protein</fullName>
    </submittedName>
</protein>
<organism evidence="2 3">
    <name type="scientific">Blyttiomyces helicus</name>
    <dbReference type="NCBI Taxonomy" id="388810"/>
    <lineage>
        <taxon>Eukaryota</taxon>
        <taxon>Fungi</taxon>
        <taxon>Fungi incertae sedis</taxon>
        <taxon>Chytridiomycota</taxon>
        <taxon>Chytridiomycota incertae sedis</taxon>
        <taxon>Chytridiomycetes</taxon>
        <taxon>Chytridiomycetes incertae sedis</taxon>
        <taxon>Blyttiomyces</taxon>
    </lineage>
</organism>
<feature type="region of interest" description="Disordered" evidence="1">
    <location>
        <begin position="1"/>
        <end position="45"/>
    </location>
</feature>
<reference evidence="3" key="1">
    <citation type="journal article" date="2018" name="Nat. Microbiol.">
        <title>Leveraging single-cell genomics to expand the fungal tree of life.</title>
        <authorList>
            <person name="Ahrendt S.R."/>
            <person name="Quandt C.A."/>
            <person name="Ciobanu D."/>
            <person name="Clum A."/>
            <person name="Salamov A."/>
            <person name="Andreopoulos B."/>
            <person name="Cheng J.F."/>
            <person name="Woyke T."/>
            <person name="Pelin A."/>
            <person name="Henrissat B."/>
            <person name="Reynolds N.K."/>
            <person name="Benny G.L."/>
            <person name="Smith M.E."/>
            <person name="James T.Y."/>
            <person name="Grigoriev I.V."/>
        </authorList>
    </citation>
    <scope>NUCLEOTIDE SEQUENCE [LARGE SCALE GENOMIC DNA]</scope>
</reference>
<evidence type="ECO:0000313" key="2">
    <source>
        <dbReference type="EMBL" id="RKO85397.1"/>
    </source>
</evidence>
<proteinExistence type="predicted"/>
<feature type="compositionally biased region" description="Polar residues" evidence="1">
    <location>
        <begin position="12"/>
        <end position="38"/>
    </location>
</feature>
<dbReference type="EMBL" id="KZ999118">
    <property type="protein sequence ID" value="RKO85397.1"/>
    <property type="molecule type" value="Genomic_DNA"/>
</dbReference>
<sequence length="222" mass="25071">MAIIERLRPEKSASTSSKTEGRTNPSTRGRSPLRTTTNSDDEVINEKKLDSYEAPHMRSLGHYAADNINPEPKGILVTWLRNHIDAEKHAGSPLLVRARRLRPLLGSPQIPLPILWPWQSNEDEEENDEGLPSTGSNILFCEGDSPVSPIRFQAAILQHSAILLDLVDVLGVELMRRRRVSTFQRIRDRPSAHFFDLRFGDGLHHAVKFNSHPYDFLDQSPA</sequence>
<feature type="compositionally biased region" description="Basic and acidic residues" evidence="1">
    <location>
        <begin position="1"/>
        <end position="11"/>
    </location>
</feature>
<gene>
    <name evidence="2" type="ORF">BDK51DRAFT_37916</name>
</gene>
<accession>A0A4V1IQ57</accession>
<evidence type="ECO:0000313" key="3">
    <source>
        <dbReference type="Proteomes" id="UP000269721"/>
    </source>
</evidence>
<keyword evidence="3" id="KW-1185">Reference proteome</keyword>
<evidence type="ECO:0000256" key="1">
    <source>
        <dbReference type="SAM" id="MobiDB-lite"/>
    </source>
</evidence>
<name>A0A4V1IQ57_9FUNG</name>